<feature type="region of interest" description="Disordered" evidence="8">
    <location>
        <begin position="711"/>
        <end position="763"/>
    </location>
</feature>
<dbReference type="GO" id="GO:0003724">
    <property type="term" value="F:RNA helicase activity"/>
    <property type="evidence" value="ECO:0007669"/>
    <property type="project" value="UniProtKB-EC"/>
</dbReference>
<dbReference type="GO" id="GO:0071013">
    <property type="term" value="C:catalytic step 2 spliceosome"/>
    <property type="evidence" value="ECO:0007669"/>
    <property type="project" value="TreeGrafter"/>
</dbReference>
<protein>
    <recommendedName>
        <fullName evidence="2">RNA helicase</fullName>
        <ecNumber evidence="2">3.6.4.13</ecNumber>
    </recommendedName>
</protein>
<dbReference type="SUPFAM" id="SSF52540">
    <property type="entry name" value="P-loop containing nucleoside triphosphate hydrolases"/>
    <property type="match status" value="1"/>
</dbReference>
<evidence type="ECO:0000256" key="4">
    <source>
        <dbReference type="ARBA" id="ARBA00022801"/>
    </source>
</evidence>
<dbReference type="InterPro" id="IPR048333">
    <property type="entry name" value="HA2_WH"/>
</dbReference>
<dbReference type="AlphaFoldDB" id="A0AA36DA50"/>
<evidence type="ECO:0000313" key="12">
    <source>
        <dbReference type="Proteomes" id="UP001177023"/>
    </source>
</evidence>
<dbReference type="GO" id="GO:0005524">
    <property type="term" value="F:ATP binding"/>
    <property type="evidence" value="ECO:0007669"/>
    <property type="project" value="UniProtKB-KW"/>
</dbReference>
<dbReference type="Gene3D" id="3.40.50.300">
    <property type="entry name" value="P-loop containing nucleotide triphosphate hydrolases"/>
    <property type="match status" value="2"/>
</dbReference>
<dbReference type="SMART" id="SM00847">
    <property type="entry name" value="HA2"/>
    <property type="match status" value="1"/>
</dbReference>
<reference evidence="11" key="1">
    <citation type="submission" date="2023-06" db="EMBL/GenBank/DDBJ databases">
        <authorList>
            <person name="Delattre M."/>
        </authorList>
    </citation>
    <scope>NUCLEOTIDE SEQUENCE</scope>
    <source>
        <strain evidence="11">AF72</strain>
    </source>
</reference>
<dbReference type="GO" id="GO:0016787">
    <property type="term" value="F:hydrolase activity"/>
    <property type="evidence" value="ECO:0007669"/>
    <property type="project" value="UniProtKB-KW"/>
</dbReference>
<keyword evidence="3" id="KW-0547">Nucleotide-binding</keyword>
<comment type="catalytic activity">
    <reaction evidence="7">
        <text>ATP + H2O = ADP + phosphate + H(+)</text>
        <dbReference type="Rhea" id="RHEA:13065"/>
        <dbReference type="ChEBI" id="CHEBI:15377"/>
        <dbReference type="ChEBI" id="CHEBI:15378"/>
        <dbReference type="ChEBI" id="CHEBI:30616"/>
        <dbReference type="ChEBI" id="CHEBI:43474"/>
        <dbReference type="ChEBI" id="CHEBI:456216"/>
        <dbReference type="EC" id="3.6.4.13"/>
    </reaction>
</comment>
<dbReference type="PANTHER" id="PTHR18934:SF136">
    <property type="entry name" value="ATP-DEPENDENT RNA HELICASE DHX35-RELATED"/>
    <property type="match status" value="1"/>
</dbReference>
<dbReference type="Proteomes" id="UP001177023">
    <property type="component" value="Unassembled WGS sequence"/>
</dbReference>
<dbReference type="SMART" id="SM00490">
    <property type="entry name" value="HELICc"/>
    <property type="match status" value="1"/>
</dbReference>
<evidence type="ECO:0000313" key="11">
    <source>
        <dbReference type="EMBL" id="CAJ0582565.1"/>
    </source>
</evidence>
<dbReference type="Pfam" id="PF21010">
    <property type="entry name" value="HA2_C"/>
    <property type="match status" value="1"/>
</dbReference>
<feature type="compositionally biased region" description="Basic and acidic residues" evidence="8">
    <location>
        <begin position="14"/>
        <end position="24"/>
    </location>
</feature>
<proteinExistence type="inferred from homology"/>
<dbReference type="EMBL" id="CATQJA010002664">
    <property type="protein sequence ID" value="CAJ0582565.1"/>
    <property type="molecule type" value="Genomic_DNA"/>
</dbReference>
<organism evidence="11 12">
    <name type="scientific">Mesorhabditis spiculigera</name>
    <dbReference type="NCBI Taxonomy" id="96644"/>
    <lineage>
        <taxon>Eukaryota</taxon>
        <taxon>Metazoa</taxon>
        <taxon>Ecdysozoa</taxon>
        <taxon>Nematoda</taxon>
        <taxon>Chromadorea</taxon>
        <taxon>Rhabditida</taxon>
        <taxon>Rhabditina</taxon>
        <taxon>Rhabditomorpha</taxon>
        <taxon>Rhabditoidea</taxon>
        <taxon>Rhabditidae</taxon>
        <taxon>Mesorhabditinae</taxon>
        <taxon>Mesorhabditis</taxon>
    </lineage>
</organism>
<dbReference type="Pfam" id="PF00271">
    <property type="entry name" value="Helicase_C"/>
    <property type="match status" value="1"/>
</dbReference>
<accession>A0AA36DA50</accession>
<evidence type="ECO:0000259" key="9">
    <source>
        <dbReference type="PROSITE" id="PS51192"/>
    </source>
</evidence>
<dbReference type="GO" id="GO:0003723">
    <property type="term" value="F:RNA binding"/>
    <property type="evidence" value="ECO:0007669"/>
    <property type="project" value="TreeGrafter"/>
</dbReference>
<dbReference type="InterPro" id="IPR002464">
    <property type="entry name" value="DNA/RNA_helicase_DEAH_CS"/>
</dbReference>
<dbReference type="SMART" id="SM00487">
    <property type="entry name" value="DEXDc"/>
    <property type="match status" value="1"/>
</dbReference>
<evidence type="ECO:0000256" key="1">
    <source>
        <dbReference type="ARBA" id="ARBA00008792"/>
    </source>
</evidence>
<dbReference type="FunFam" id="3.40.50.300:FF:000578">
    <property type="entry name" value="probable ATP-dependent RNA helicase DHX35"/>
    <property type="match status" value="1"/>
</dbReference>
<dbReference type="InterPro" id="IPR001650">
    <property type="entry name" value="Helicase_C-like"/>
</dbReference>
<keyword evidence="6" id="KW-0067">ATP-binding</keyword>
<keyword evidence="12" id="KW-1185">Reference proteome</keyword>
<evidence type="ECO:0000259" key="10">
    <source>
        <dbReference type="PROSITE" id="PS51194"/>
    </source>
</evidence>
<evidence type="ECO:0000256" key="3">
    <source>
        <dbReference type="ARBA" id="ARBA00022741"/>
    </source>
</evidence>
<comment type="caution">
    <text evidence="11">The sequence shown here is derived from an EMBL/GenBank/DDBJ whole genome shotgun (WGS) entry which is preliminary data.</text>
</comment>
<dbReference type="InterPro" id="IPR007502">
    <property type="entry name" value="Helicase-assoc_dom"/>
</dbReference>
<dbReference type="PROSITE" id="PS00690">
    <property type="entry name" value="DEAH_ATP_HELICASE"/>
    <property type="match status" value="1"/>
</dbReference>
<dbReference type="Gene3D" id="1.20.120.1080">
    <property type="match status" value="1"/>
</dbReference>
<sequence>MSFHLPGPGPSTNRRQDFRFKRPDDDWDASKTGPLVLEERGGVAKNAEEGVVVYHNPYTSQAIKLQRARLPIAKNRNHILYALEKYRALIIVGETGCGKSTQIPQYLAETGWCSDGRLIGVTQPRRVAALTLAARVAEEFDCLLGQDVGYTVRFDDATDDRTKIKFMTDGILLREMLLDPLLTKYSVLMIDEAHERTTNTDVLLGLLRKVMTLRPDLRIVVSSATLDAELFCNFFELNEGTDKEKDTATILSVEGRTHPVSIYYTKTSVPSYVATAVESIMTIHKNEMPGDILVFLTGQDEVEEVCKLTRAQAKEMNLKKFDKLWVVPMYGSLPPKEQMKAFDSTPHGVRKVIVATNIAETSVTIPGVSYVIDAGFVKLRAMNPKNGVETLMKVPVSRSSADQRAGRAGRIRPGKCFRLYPEEQYAKLAEGTVPEIQRCDLAETLLQMKALGIKNIHKFHYLSRPPSTSVICALELLYALGALDKQSVLTSPVGFRMSEMPLPPMHAKCLLTSGDDDFKCSEEMASIIAMMQIQDVFITPSSGRQRAEMAKRQFSVEEGDHLTYLNVYTSYNKRSRKWCADHFLNHRGLQRADAVRAQLVGLMRRLKIRMVSCKGQIGASERIVRCLVSGFFTQAARWHHTGKYLSVKEDYPFGVYKGSAVMYAKEYPQWVIFSEVLVDSIRDITVIEKSMLYEDGSGYYEYGTEGEIASKRAKQSGFHRDDSDSDDGWVPSPPRLMPIVRPKDATRGRPYDHEGDTTDEASP</sequence>
<evidence type="ECO:0000256" key="5">
    <source>
        <dbReference type="ARBA" id="ARBA00022806"/>
    </source>
</evidence>
<dbReference type="Pfam" id="PF04408">
    <property type="entry name" value="WHD_HA2"/>
    <property type="match status" value="1"/>
</dbReference>
<feature type="compositionally biased region" description="Basic and acidic residues" evidence="8">
    <location>
        <begin position="741"/>
        <end position="756"/>
    </location>
</feature>
<evidence type="ECO:0000256" key="7">
    <source>
        <dbReference type="ARBA" id="ARBA00047984"/>
    </source>
</evidence>
<feature type="region of interest" description="Disordered" evidence="8">
    <location>
        <begin position="1"/>
        <end position="32"/>
    </location>
</feature>
<evidence type="ECO:0000256" key="2">
    <source>
        <dbReference type="ARBA" id="ARBA00012552"/>
    </source>
</evidence>
<dbReference type="PROSITE" id="PS51194">
    <property type="entry name" value="HELICASE_CTER"/>
    <property type="match status" value="1"/>
</dbReference>
<dbReference type="EC" id="3.6.4.13" evidence="2"/>
<dbReference type="CDD" id="cd18791">
    <property type="entry name" value="SF2_C_RHA"/>
    <property type="match status" value="1"/>
</dbReference>
<dbReference type="FunFam" id="3.40.50.300:FF:000767">
    <property type="entry name" value="Putative ATP-dependent RNA helicase DHX35"/>
    <property type="match status" value="1"/>
</dbReference>
<dbReference type="CDD" id="cd17980">
    <property type="entry name" value="DEXHc_DHX35"/>
    <property type="match status" value="1"/>
</dbReference>
<dbReference type="InterPro" id="IPR014001">
    <property type="entry name" value="Helicase_ATP-bd"/>
</dbReference>
<keyword evidence="5" id="KW-0347">Helicase</keyword>
<evidence type="ECO:0000256" key="8">
    <source>
        <dbReference type="SAM" id="MobiDB-lite"/>
    </source>
</evidence>
<name>A0AA36DA50_9BILA</name>
<dbReference type="InterPro" id="IPR027417">
    <property type="entry name" value="P-loop_NTPase"/>
</dbReference>
<gene>
    <name evidence="11" type="ORF">MSPICULIGERA_LOCUS20695</name>
</gene>
<dbReference type="PANTHER" id="PTHR18934">
    <property type="entry name" value="ATP-DEPENDENT RNA HELICASE"/>
    <property type="match status" value="1"/>
</dbReference>
<dbReference type="PROSITE" id="PS51192">
    <property type="entry name" value="HELICASE_ATP_BIND_1"/>
    <property type="match status" value="1"/>
</dbReference>
<comment type="similarity">
    <text evidence="1">Belongs to the DEAD box helicase family. DEAH subfamily.</text>
</comment>
<evidence type="ECO:0000256" key="6">
    <source>
        <dbReference type="ARBA" id="ARBA00022840"/>
    </source>
</evidence>
<feature type="domain" description="Helicase C-terminal" evidence="10">
    <location>
        <begin position="276"/>
        <end position="452"/>
    </location>
</feature>
<feature type="domain" description="Helicase ATP-binding" evidence="9">
    <location>
        <begin position="80"/>
        <end position="244"/>
    </location>
</feature>
<keyword evidence="4" id="KW-0378">Hydrolase</keyword>
<feature type="non-terminal residue" evidence="11">
    <location>
        <position position="1"/>
    </location>
</feature>